<evidence type="ECO:0000256" key="1">
    <source>
        <dbReference type="SAM" id="MobiDB-lite"/>
    </source>
</evidence>
<reference evidence="2" key="1">
    <citation type="journal article" date="2020" name="bioRxiv">
        <title>Single mosquito metatranscriptomics identifies vectors, emerging pathogens and reservoirs in one assay.</title>
        <authorList>
            <person name="Batson J."/>
            <person name="Dudas G."/>
            <person name="Haas-Stapleton E."/>
            <person name="Kistler A.L."/>
            <person name="Li L.M."/>
            <person name="Logan P."/>
            <person name="Ratnasiri K."/>
            <person name="Retallack H."/>
        </authorList>
    </citation>
    <scope>NUCLEOTIDE SEQUENCE</scope>
    <source>
        <strain evidence="2">CMS001_051_ALCO</strain>
    </source>
</reference>
<feature type="compositionally biased region" description="Basic and acidic residues" evidence="1">
    <location>
        <begin position="122"/>
        <end position="132"/>
    </location>
</feature>
<accession>A0A894KJJ3</accession>
<feature type="region of interest" description="Disordered" evidence="1">
    <location>
        <begin position="220"/>
        <end position="239"/>
    </location>
</feature>
<organism evidence="2">
    <name type="scientific">Snelk virus</name>
    <dbReference type="NCBI Taxonomy" id="2800942"/>
    <lineage>
        <taxon>Viruses</taxon>
        <taxon>Riboviria</taxon>
    </lineage>
</organism>
<proteinExistence type="predicted"/>
<sequence>MLRTPTGGWSTAASGLIGEPDKTKPHKPEGEAEKPAEDTTPHRKVPIEQKTLDTLFSAQGGQDDAVEPKDSAERDGPRDESAGSSSLNPLLEESPHTPVIRSGLDDEDQITRVEITTSSSVTERHSSTHDGPFHSLASSEADTDFDNMSSVSARSSSSRLSQADCNAITRRTLTALLGEVGEDAQNGLRQVLSLLSIPQRIAASDEENLLDLEDLVTRGEDEARKKPTHPMNTRSKTRKQLARRLMGDEGHGELDSAVPPAIRESNLDILTGNTVPDPNVPGTSANPPGLPPLIQTPTRVYGRGRPVTSTPKPGVLVIGRGNTPVVSLVVPPPQPPVPAPAPVPPPPPQVEENFGRNGSAANNIAARLEALHLQPNPDVPHDEDNRDQAPLAPNAQPGGANRAYRPPNAAVPVLNPDVEPTPGPEFVKRRGDPAAAQMGADGKLGDQCVVTRSNVPTIANLNHDLAQNIIRGLHPIMKGAENNVVIGENTVELCYRWILPRKAEQLHQSVATTVFTRFHRYMFRAPNWLIQWDDPRIKGEVPPEVMNSYVPDRVVNFKLISSVLRGVLRVSNEVCNALCTTPIQNTYKFNLDGLFTVGHIAADFLWWLERDNINHVLGVVRANAVVVVDVTAVAAAAPAQITMIERLNQERRIVLPREALTAMDFNVLQLLAQGVNYIHLPNGAVRFVHQLMHSEAIYFAVYQEGVAAIPQPALPTCSDVIASMRRIARLLQAEDDYVRGYVRAHSLINGRVHATETQTQYISAGLEIERVRMSKPVGASLVWTMLSNRWDNIDHEADLFEEYRELEAMPYSVSMRVGSVIAGMYGLGVSSSLHRVNMGGRCLNVWGRRVAGDVTSALDHITEADVATGAPTLVRSATSLVTSMSGYVLSWRAFRMSSWCGGLRHLNQVCPNHRYWSQIWARYIPYVVRPESLGWALSALLSVWGLTGLFPNLHIDSEIIEGVIPNMQLLATFKGDSSWEVIANSNQPFMYFEYPVHVLNVLYQHLRWPVVVPISFRTYSTGAAGQVFPDVAYYEGEDFQPQFDGATRSIIPGTLLSYSWEHDRFLGACLRRLRMEAPYWLQLSTMKPIEAACAGMELRRPAERTHVPPRRINLRNILGGGEGAAAAATAPTGQENREN</sequence>
<evidence type="ECO:0000313" key="2">
    <source>
        <dbReference type="EMBL" id="QRW41777.1"/>
    </source>
</evidence>
<name>A0A894KJJ3_9VIRU</name>
<feature type="compositionally biased region" description="Basic and acidic residues" evidence="1">
    <location>
        <begin position="66"/>
        <end position="81"/>
    </location>
</feature>
<protein>
    <submittedName>
        <fullName evidence="2">Capsid protein</fullName>
    </submittedName>
</protein>
<feature type="region of interest" description="Disordered" evidence="1">
    <location>
        <begin position="273"/>
        <end position="293"/>
    </location>
</feature>
<feature type="region of interest" description="Disordered" evidence="1">
    <location>
        <begin position="374"/>
        <end position="430"/>
    </location>
</feature>
<dbReference type="EMBL" id="MW434956">
    <property type="protein sequence ID" value="QRW41777.1"/>
    <property type="molecule type" value="Genomic_RNA"/>
</dbReference>
<feature type="compositionally biased region" description="Basic and acidic residues" evidence="1">
    <location>
        <begin position="19"/>
        <end position="51"/>
    </location>
</feature>
<feature type="region of interest" description="Disordered" evidence="1">
    <location>
        <begin position="1"/>
        <end position="141"/>
    </location>
</feature>
<feature type="compositionally biased region" description="Polar residues" evidence="1">
    <location>
        <begin position="273"/>
        <end position="286"/>
    </location>
</feature>